<dbReference type="Pfam" id="PF13505">
    <property type="entry name" value="OMP_b-brl"/>
    <property type="match status" value="1"/>
</dbReference>
<evidence type="ECO:0000313" key="4">
    <source>
        <dbReference type="EMBL" id="KAA6433169.1"/>
    </source>
</evidence>
<dbReference type="OrthoDB" id="965683at2"/>
<reference evidence="4 6" key="1">
    <citation type="submission" date="2019-07" db="EMBL/GenBank/DDBJ databases">
        <authorList>
            <person name="Qu J.-H."/>
        </authorList>
    </citation>
    <scope>NUCLEOTIDE SEQUENCE [LARGE SCALE GENOMIC DNA]</scope>
    <source>
        <strain evidence="4 6">MDT1-10-3</strain>
    </source>
</reference>
<dbReference type="RefSeq" id="WP_149098831.1">
    <property type="nucleotide sequence ID" value="NZ_BMMG01000004.1"/>
</dbReference>
<reference evidence="4 6" key="2">
    <citation type="submission" date="2019-09" db="EMBL/GenBank/DDBJ databases">
        <title>A bacterium isolated from glacier soil.</title>
        <authorList>
            <person name="Liu Q."/>
        </authorList>
    </citation>
    <scope>NUCLEOTIDE SEQUENCE [LARGE SCALE GENOMIC DNA]</scope>
    <source>
        <strain evidence="4 6">MDT1-10-3</strain>
    </source>
</reference>
<evidence type="ECO:0000259" key="3">
    <source>
        <dbReference type="Pfam" id="PF13505"/>
    </source>
</evidence>
<evidence type="ECO:0000313" key="5">
    <source>
        <dbReference type="EMBL" id="MFA1770792.1"/>
    </source>
</evidence>
<feature type="signal peptide" evidence="2">
    <location>
        <begin position="1"/>
        <end position="21"/>
    </location>
</feature>
<comment type="caution">
    <text evidence="4">The sequence shown here is derived from an EMBL/GenBank/DDBJ whole genome shotgun (WGS) entry which is preliminary data.</text>
</comment>
<sequence length="221" mass="23910">MLKKFFLAASFCFTLGSAAMAQDGGGIKPAAGEVTAEVQLSLTDGSTVGLGLNQLRGRYFLSPTTAVRASFTMEVQNDDFNDDFNRTSTLLQFAPGIEKHFAGTDRLSPYVGGEIRITKLYSSQESDNLDIEGAWSNSGNSNNLTNRNYFGWGLGVVAGADYYFAKHVYLGVEFGLGIQYRTEGEVDIKPSTGPTRTLEGENGFFRLGSSVNSGLRLGFVF</sequence>
<dbReference type="SUPFAM" id="SSF56925">
    <property type="entry name" value="OMPA-like"/>
    <property type="match status" value="1"/>
</dbReference>
<evidence type="ECO:0000256" key="2">
    <source>
        <dbReference type="SAM" id="SignalP"/>
    </source>
</evidence>
<dbReference type="InterPro" id="IPR027385">
    <property type="entry name" value="Beta-barrel_OMP"/>
</dbReference>
<dbReference type="Proteomes" id="UP001570846">
    <property type="component" value="Unassembled WGS sequence"/>
</dbReference>
<gene>
    <name evidence="5" type="ORF">ACD591_05770</name>
    <name evidence="4" type="ORF">FOE74_11820</name>
</gene>
<protein>
    <submittedName>
        <fullName evidence="5">Outer membrane beta-barrel protein</fullName>
    </submittedName>
    <submittedName>
        <fullName evidence="4">Porin family protein</fullName>
    </submittedName>
</protein>
<dbReference type="InterPro" id="IPR011250">
    <property type="entry name" value="OMP/PagP_B-barrel"/>
</dbReference>
<proteinExistence type="predicted"/>
<dbReference type="EMBL" id="JBGOGF010000003">
    <property type="protein sequence ID" value="MFA1770792.1"/>
    <property type="molecule type" value="Genomic_DNA"/>
</dbReference>
<dbReference type="AlphaFoldDB" id="A0A5M8QB33"/>
<evidence type="ECO:0000313" key="7">
    <source>
        <dbReference type="Proteomes" id="UP001570846"/>
    </source>
</evidence>
<keyword evidence="1 2" id="KW-0732">Signal</keyword>
<name>A0A5M8QB33_9BACT</name>
<dbReference type="EMBL" id="VKKZ01000021">
    <property type="protein sequence ID" value="KAA6433169.1"/>
    <property type="molecule type" value="Genomic_DNA"/>
</dbReference>
<organism evidence="4 6">
    <name type="scientific">Rufibacter glacialis</name>
    <dbReference type="NCBI Taxonomy" id="1259555"/>
    <lineage>
        <taxon>Bacteria</taxon>
        <taxon>Pseudomonadati</taxon>
        <taxon>Bacteroidota</taxon>
        <taxon>Cytophagia</taxon>
        <taxon>Cytophagales</taxon>
        <taxon>Hymenobacteraceae</taxon>
        <taxon>Rufibacter</taxon>
    </lineage>
</organism>
<feature type="chain" id="PRO_5024387880" evidence="2">
    <location>
        <begin position="22"/>
        <end position="221"/>
    </location>
</feature>
<evidence type="ECO:0000256" key="1">
    <source>
        <dbReference type="ARBA" id="ARBA00022729"/>
    </source>
</evidence>
<dbReference type="Gene3D" id="2.40.160.20">
    <property type="match status" value="1"/>
</dbReference>
<keyword evidence="7" id="KW-1185">Reference proteome</keyword>
<dbReference type="Proteomes" id="UP000323866">
    <property type="component" value="Unassembled WGS sequence"/>
</dbReference>
<accession>A0A5M8QB33</accession>
<evidence type="ECO:0000313" key="6">
    <source>
        <dbReference type="Proteomes" id="UP000323866"/>
    </source>
</evidence>
<feature type="domain" description="Outer membrane protein beta-barrel" evidence="3">
    <location>
        <begin position="7"/>
        <end position="180"/>
    </location>
</feature>
<reference evidence="5 7" key="3">
    <citation type="submission" date="2024-08" db="EMBL/GenBank/DDBJ databases">
        <authorList>
            <person name="Wei W."/>
        </authorList>
    </citation>
    <scope>NUCLEOTIDE SEQUENCE [LARGE SCALE GENOMIC DNA]</scope>
    <source>
        <strain evidence="5 7">XU2</strain>
    </source>
</reference>